<gene>
    <name evidence="1" type="ORF">LZ495_41575</name>
</gene>
<dbReference type="EMBL" id="JAKFHA010000056">
    <property type="protein sequence ID" value="MCF2533681.1"/>
    <property type="molecule type" value="Genomic_DNA"/>
</dbReference>
<evidence type="ECO:0000313" key="2">
    <source>
        <dbReference type="Proteomes" id="UP001165378"/>
    </source>
</evidence>
<organism evidence="1 2">
    <name type="scientific">Yinghuangia soli</name>
    <dbReference type="NCBI Taxonomy" id="2908204"/>
    <lineage>
        <taxon>Bacteria</taxon>
        <taxon>Bacillati</taxon>
        <taxon>Actinomycetota</taxon>
        <taxon>Actinomycetes</taxon>
        <taxon>Kitasatosporales</taxon>
        <taxon>Streptomycetaceae</taxon>
        <taxon>Yinghuangia</taxon>
    </lineage>
</organism>
<dbReference type="AlphaFoldDB" id="A0AA41Q9F8"/>
<comment type="caution">
    <text evidence="1">The sequence shown here is derived from an EMBL/GenBank/DDBJ whole genome shotgun (WGS) entry which is preliminary data.</text>
</comment>
<keyword evidence="2" id="KW-1185">Reference proteome</keyword>
<proteinExistence type="predicted"/>
<reference evidence="1" key="1">
    <citation type="submission" date="2022-01" db="EMBL/GenBank/DDBJ databases">
        <title>Genome-Based Taxonomic Classification of the Phylum Actinobacteria.</title>
        <authorList>
            <person name="Gao Y."/>
        </authorList>
    </citation>
    <scope>NUCLEOTIDE SEQUENCE</scope>
    <source>
        <strain evidence="1">KLBMP 8922</strain>
    </source>
</reference>
<sequence length="231" mass="25393">MDLAARYQGACDAALFAAECSEDAYRLGELDTVLKPWVRHEIARREDNLSWCDNSSDLALAVGGVADIAPAYARLRRELFSDLHHIGRPEPPWRKVGPTLAVRAPLQVWRRRPQYALRVPEGGIAVAGARTWEFTVFARVAAEPGAGTGVTRTAVAHRVMAFGADSRTGSRDDSRKENIRETTVQVTHELEQQREHYEELTYGFGVLGIRARFAALYDPDAGQGPAASPPG</sequence>
<accession>A0AA41Q9F8</accession>
<dbReference type="RefSeq" id="WP_235058449.1">
    <property type="nucleotide sequence ID" value="NZ_JAKFHA010000056.1"/>
</dbReference>
<dbReference type="Proteomes" id="UP001165378">
    <property type="component" value="Unassembled WGS sequence"/>
</dbReference>
<evidence type="ECO:0000313" key="1">
    <source>
        <dbReference type="EMBL" id="MCF2533681.1"/>
    </source>
</evidence>
<name>A0AA41Q9F8_9ACTN</name>
<protein>
    <submittedName>
        <fullName evidence="1">Uncharacterized protein</fullName>
    </submittedName>
</protein>